<proteinExistence type="predicted"/>
<sequence>MFRHEHVNIVHHRPTDKKITAWSGIVIFSLVPGAGIEPARDV</sequence>
<protein>
    <submittedName>
        <fullName evidence="1">Uncharacterized protein</fullName>
    </submittedName>
</protein>
<dbReference type="EMBL" id="CVTF01000026">
    <property type="protein sequence ID" value="CRY98813.1"/>
    <property type="molecule type" value="Genomic_DNA"/>
</dbReference>
<reference evidence="1 2" key="1">
    <citation type="submission" date="2014-11" db="EMBL/GenBank/DDBJ databases">
        <authorList>
            <person name="Diene M.Seydina."/>
        </authorList>
    </citation>
    <scope>NUCLEOTIDE SEQUENCE [LARGE SCALE GENOMIC DNA]</scope>
    <source>
        <strain evidence="1 2">Neisseria meningitidis CHUV</strain>
    </source>
</reference>
<evidence type="ECO:0000313" key="2">
    <source>
        <dbReference type="Proteomes" id="UP000182715"/>
    </source>
</evidence>
<dbReference type="AlphaFoldDB" id="A0A0H5QT31"/>
<dbReference type="Proteomes" id="UP000182715">
    <property type="component" value="Unassembled WGS sequence"/>
</dbReference>
<name>A0A0H5QT31_NEIMI</name>
<evidence type="ECO:0000313" key="1">
    <source>
        <dbReference type="EMBL" id="CRY98813.1"/>
    </source>
</evidence>
<organism evidence="1 2">
    <name type="scientific">Neisseria meningitidis serogroup B</name>
    <dbReference type="NCBI Taxonomy" id="491"/>
    <lineage>
        <taxon>Bacteria</taxon>
        <taxon>Pseudomonadati</taxon>
        <taxon>Pseudomonadota</taxon>
        <taxon>Betaproteobacteria</taxon>
        <taxon>Neisseriales</taxon>
        <taxon>Neisseriaceae</taxon>
        <taxon>Neisseria</taxon>
    </lineage>
</organism>
<accession>A0A0H5QT31</accession>